<evidence type="ECO:0000256" key="4">
    <source>
        <dbReference type="ARBA" id="ARBA00022989"/>
    </source>
</evidence>
<keyword evidence="3 6" id="KW-0812">Transmembrane</keyword>
<gene>
    <name evidence="7" type="ORF">V0288_15690</name>
</gene>
<evidence type="ECO:0000256" key="3">
    <source>
        <dbReference type="ARBA" id="ARBA00022692"/>
    </source>
</evidence>
<keyword evidence="8" id="KW-1185">Reference proteome</keyword>
<organism evidence="7 8">
    <name type="scientific">Pannus brasiliensis CCIBt3594</name>
    <dbReference type="NCBI Taxonomy" id="1427578"/>
    <lineage>
        <taxon>Bacteria</taxon>
        <taxon>Bacillati</taxon>
        <taxon>Cyanobacteriota</taxon>
        <taxon>Cyanophyceae</taxon>
        <taxon>Oscillatoriophycideae</taxon>
        <taxon>Chroococcales</taxon>
        <taxon>Microcystaceae</taxon>
        <taxon>Pannus</taxon>
    </lineage>
</organism>
<evidence type="ECO:0000256" key="5">
    <source>
        <dbReference type="ARBA" id="ARBA00023136"/>
    </source>
</evidence>
<name>A0AAW9QU23_9CHRO</name>
<accession>A0AAW9QU23</accession>
<evidence type="ECO:0000256" key="6">
    <source>
        <dbReference type="SAM" id="Phobius"/>
    </source>
</evidence>
<reference evidence="7 8" key="1">
    <citation type="submission" date="2024-01" db="EMBL/GenBank/DDBJ databases">
        <title>Genomic insights into the taxonomy and metabolism of the cyanobacterium Pannus brasiliensis CCIBt3594.</title>
        <authorList>
            <person name="Machado M."/>
            <person name="Botero N.B."/>
            <person name="Andreote A.P.D."/>
            <person name="Feitosa A.M.T."/>
            <person name="Popin R."/>
            <person name="Sivonen K."/>
            <person name="Fiore M.F."/>
        </authorList>
    </citation>
    <scope>NUCLEOTIDE SEQUENCE [LARGE SCALE GENOMIC DNA]</scope>
    <source>
        <strain evidence="7 8">CCIBt3594</strain>
    </source>
</reference>
<feature type="transmembrane region" description="Helical" evidence="6">
    <location>
        <begin position="147"/>
        <end position="170"/>
    </location>
</feature>
<dbReference type="RefSeq" id="WP_332866054.1">
    <property type="nucleotide sequence ID" value="NZ_JBAFSM010000031.1"/>
</dbReference>
<feature type="transmembrane region" description="Helical" evidence="6">
    <location>
        <begin position="263"/>
        <end position="289"/>
    </location>
</feature>
<sequence length="299" mass="32910">MLKKILRWLIIGGTLFFVIATLKHHWENVTSVRIEPRGWWYLSGALVVTSIAHIWSAWVWTWILKSFRQPMRTSIAIGIYLVTNLGKYLPGNVGHFYARIVAVNKIGTDWATASLSVLLEPLLMAAAALSIASIAGSLGWMKTTSGIWLNILILIAILVGIQPRILNIPIRFLNRAKKLDREPVYVENYPIVPLLGEIGFVLLRGGGFILVWMALQTAEPSQIFPLLGAFSFAWLLGLIVPGAPGGLGVFEATAIALLDSQRFSPGTVLVTVALYRFISVLAEIVGAALGTRLWRERSG</sequence>
<dbReference type="EMBL" id="JBAFSM010000031">
    <property type="protein sequence ID" value="MEG3438574.1"/>
    <property type="molecule type" value="Genomic_DNA"/>
</dbReference>
<dbReference type="AlphaFoldDB" id="A0AAW9QU23"/>
<dbReference type="InterPro" id="IPR022791">
    <property type="entry name" value="L-PG_synthase/AglD"/>
</dbReference>
<evidence type="ECO:0000256" key="1">
    <source>
        <dbReference type="ARBA" id="ARBA00004651"/>
    </source>
</evidence>
<feature type="transmembrane region" description="Helical" evidence="6">
    <location>
        <begin position="38"/>
        <end position="61"/>
    </location>
</feature>
<feature type="transmembrane region" description="Helical" evidence="6">
    <location>
        <begin position="190"/>
        <end position="211"/>
    </location>
</feature>
<proteinExistence type="predicted"/>
<dbReference type="Pfam" id="PF03706">
    <property type="entry name" value="LPG_synthase_TM"/>
    <property type="match status" value="1"/>
</dbReference>
<evidence type="ECO:0000313" key="8">
    <source>
        <dbReference type="Proteomes" id="UP001328733"/>
    </source>
</evidence>
<protein>
    <submittedName>
        <fullName evidence="7">YbhN family protein</fullName>
    </submittedName>
</protein>
<evidence type="ECO:0000313" key="7">
    <source>
        <dbReference type="EMBL" id="MEG3438574.1"/>
    </source>
</evidence>
<feature type="transmembrane region" description="Helical" evidence="6">
    <location>
        <begin position="73"/>
        <end position="90"/>
    </location>
</feature>
<feature type="transmembrane region" description="Helical" evidence="6">
    <location>
        <begin position="5"/>
        <end position="26"/>
    </location>
</feature>
<evidence type="ECO:0000256" key="2">
    <source>
        <dbReference type="ARBA" id="ARBA00022475"/>
    </source>
</evidence>
<keyword evidence="5 6" id="KW-0472">Membrane</keyword>
<feature type="transmembrane region" description="Helical" evidence="6">
    <location>
        <begin position="223"/>
        <end position="243"/>
    </location>
</feature>
<comment type="subcellular location">
    <subcellularLocation>
        <location evidence="1">Cell membrane</location>
        <topology evidence="1">Multi-pass membrane protein</topology>
    </subcellularLocation>
</comment>
<dbReference type="GO" id="GO:0005886">
    <property type="term" value="C:plasma membrane"/>
    <property type="evidence" value="ECO:0007669"/>
    <property type="project" value="UniProtKB-SubCell"/>
</dbReference>
<feature type="transmembrane region" description="Helical" evidence="6">
    <location>
        <begin position="110"/>
        <end position="135"/>
    </location>
</feature>
<keyword evidence="2" id="KW-1003">Cell membrane</keyword>
<keyword evidence="4 6" id="KW-1133">Transmembrane helix</keyword>
<dbReference type="Proteomes" id="UP001328733">
    <property type="component" value="Unassembled WGS sequence"/>
</dbReference>
<comment type="caution">
    <text evidence="7">The sequence shown here is derived from an EMBL/GenBank/DDBJ whole genome shotgun (WGS) entry which is preliminary data.</text>
</comment>